<comment type="caution">
    <text evidence="3">The sequence shown here is derived from an EMBL/GenBank/DDBJ whole genome shotgun (WGS) entry which is preliminary data.</text>
</comment>
<feature type="coiled-coil region" evidence="1">
    <location>
        <begin position="30"/>
        <end position="132"/>
    </location>
</feature>
<evidence type="ECO:0000313" key="3">
    <source>
        <dbReference type="EMBL" id="MBB3170177.1"/>
    </source>
</evidence>
<accession>A0A839UXU3</accession>
<dbReference type="GO" id="GO:0051301">
    <property type="term" value="P:cell division"/>
    <property type="evidence" value="ECO:0007669"/>
    <property type="project" value="UniProtKB-KW"/>
</dbReference>
<dbReference type="EMBL" id="JACHXZ010000007">
    <property type="protein sequence ID" value="MBB3170177.1"/>
    <property type="molecule type" value="Genomic_DNA"/>
</dbReference>
<protein>
    <submittedName>
        <fullName evidence="3">Cell division protein FtsB</fullName>
    </submittedName>
</protein>
<dbReference type="Proteomes" id="UP000559987">
    <property type="component" value="Unassembled WGS sequence"/>
</dbReference>
<keyword evidence="4" id="KW-1185">Reference proteome</keyword>
<evidence type="ECO:0000256" key="1">
    <source>
        <dbReference type="SAM" id="Coils"/>
    </source>
</evidence>
<sequence length="300" mass="33077">MPSPRYIRFLLISLFTTFALLSHASAAQSLDDIQIARKKVEDALSQHDERLAYLVDRLERTQAEINEAQRDVTEQETALEEAIAKAELEPGDVSARSATLASIRYNRSAAKLERLQERQDSATDEIASIKAHQIELRQQRTQLISQAQKLKAAEAARAANPAPAAISAPIAAPAATIDIAPPAAPKAPASWPSTEDESPDSVAFAKQTLSRLAAQPQGEAPLNNVRLNHNRGRGTENFNYLGNNLYRVDMKLEGGMWGFKIYNQTFWMSVPKAMADQDFVLIYDVSGKAKLHVFRASLLN</sequence>
<dbReference type="RefSeq" id="WP_183911676.1">
    <property type="nucleotide sequence ID" value="NZ_JACHXZ010000007.1"/>
</dbReference>
<keyword evidence="3" id="KW-0132">Cell division</keyword>
<name>A0A839UXU3_9GAMM</name>
<dbReference type="AlphaFoldDB" id="A0A839UXU3"/>
<organism evidence="3 4">
    <name type="scientific">Simiduia aestuariiviva</name>
    <dbReference type="NCBI Taxonomy" id="1510459"/>
    <lineage>
        <taxon>Bacteria</taxon>
        <taxon>Pseudomonadati</taxon>
        <taxon>Pseudomonadota</taxon>
        <taxon>Gammaproteobacteria</taxon>
        <taxon>Cellvibrionales</taxon>
        <taxon>Cellvibrionaceae</taxon>
        <taxon>Simiduia</taxon>
    </lineage>
</organism>
<evidence type="ECO:0000313" key="4">
    <source>
        <dbReference type="Proteomes" id="UP000559987"/>
    </source>
</evidence>
<reference evidence="3 4" key="1">
    <citation type="submission" date="2020-08" db="EMBL/GenBank/DDBJ databases">
        <title>Genomic Encyclopedia of Type Strains, Phase III (KMG-III): the genomes of soil and plant-associated and newly described type strains.</title>
        <authorList>
            <person name="Whitman W."/>
        </authorList>
    </citation>
    <scope>NUCLEOTIDE SEQUENCE [LARGE SCALE GENOMIC DNA]</scope>
    <source>
        <strain evidence="3 4">CECT 8571</strain>
    </source>
</reference>
<feature type="chain" id="PRO_5032383748" evidence="2">
    <location>
        <begin position="27"/>
        <end position="300"/>
    </location>
</feature>
<keyword evidence="3" id="KW-0131">Cell cycle</keyword>
<keyword evidence="1" id="KW-0175">Coiled coil</keyword>
<proteinExistence type="predicted"/>
<keyword evidence="2" id="KW-0732">Signal</keyword>
<feature type="signal peptide" evidence="2">
    <location>
        <begin position="1"/>
        <end position="26"/>
    </location>
</feature>
<gene>
    <name evidence="3" type="ORF">FHS30_003400</name>
</gene>
<evidence type="ECO:0000256" key="2">
    <source>
        <dbReference type="SAM" id="SignalP"/>
    </source>
</evidence>